<dbReference type="Pfam" id="PF17917">
    <property type="entry name" value="RT_RNaseH"/>
    <property type="match status" value="1"/>
</dbReference>
<dbReference type="AlphaFoldDB" id="A0A4Y2B6U3"/>
<dbReference type="Gene3D" id="3.10.20.370">
    <property type="match status" value="1"/>
</dbReference>
<proteinExistence type="predicted"/>
<feature type="domain" description="Integrase p58-like C-terminal" evidence="10">
    <location>
        <begin position="169"/>
        <end position="203"/>
    </location>
</feature>
<dbReference type="GO" id="GO:0016787">
    <property type="term" value="F:hydrolase activity"/>
    <property type="evidence" value="ECO:0007669"/>
    <property type="project" value="UniProtKB-KW"/>
</dbReference>
<dbReference type="Proteomes" id="UP000499080">
    <property type="component" value="Unassembled WGS sequence"/>
</dbReference>
<dbReference type="PANTHER" id="PTHR37984">
    <property type="entry name" value="PROTEIN CBG26694"/>
    <property type="match status" value="1"/>
</dbReference>
<keyword evidence="3" id="KW-0548">Nucleotidyltransferase</keyword>
<keyword evidence="5" id="KW-0255">Endonuclease</keyword>
<dbReference type="GO" id="GO:0003676">
    <property type="term" value="F:nucleic acid binding"/>
    <property type="evidence" value="ECO:0007669"/>
    <property type="project" value="InterPro"/>
</dbReference>
<sequence length="674" mass="77934">MSELTTEFFERFGVRVVHSSTYHPQSNPVERFHRTLGRILRVLCSEEGPDWEKHVHAALFALRTVTHESTGFSPAELVHGRNLRTTVTLLYENWLQPEEEQTPVIEYVFTLLNRLKRFQDLAVKEMEKSQQRNKTWYDKRAVKREFQEGDSVLIFSNCRANKLSPRWTGPGTVLKKLSETNYVVSLPHRKDKSQVYHVNMLKPYYKRPEQINFLSLEAEEGIGVDELEIPRIEQTPNVLDLSEIIPEPIGSTLTEDQCQQLRNVIWKYRECFYNVPGKTDLVTHDIELVSDEPVMSKPYRTSPRQNEILRKEIQKMLSLKIIERKELKQSPLQNILRFLDLSKGYWQIPMSKNAQRLSAFVTNFGTYIPLRMPFGLKNAPYEFSRMVAQLLEACEDFAVPYLDDISVFSVMFQEHIKHLETVLQRIKQADLTIKPSKCKFAQSQVQYLRHTVGQGCRRPSELKIEAVKNFPTPRTKTDIRAFLGLAGYYSHYIPMFSTIAAPLTDALKGKCRKGVVHWTEDCEKAFNSLQQALASKPVLHSPDYNRQFILQTDASDNGIGVVLSQVTEDDKEHPIVYLSRKFSDVEKRYCVSEKECAAIIFGIQRLKYYLDGQAFTIVTDHNPLTWLKTNASKNARILRWSLALQPINFVIIHRRGTQHKNADALSRIPTLDGL</sequence>
<dbReference type="CDD" id="cd09274">
    <property type="entry name" value="RNase_HI_RT_Ty3"/>
    <property type="match status" value="1"/>
</dbReference>
<dbReference type="OrthoDB" id="6372761at2759"/>
<evidence type="ECO:0000256" key="4">
    <source>
        <dbReference type="ARBA" id="ARBA00022722"/>
    </source>
</evidence>
<dbReference type="Gene3D" id="3.10.10.10">
    <property type="entry name" value="HIV Type 1 Reverse Transcriptase, subunit A, domain 1"/>
    <property type="match status" value="1"/>
</dbReference>
<keyword evidence="4" id="KW-0540">Nuclease</keyword>
<keyword evidence="12" id="KW-1185">Reference proteome</keyword>
<dbReference type="InterPro" id="IPR000477">
    <property type="entry name" value="RT_dom"/>
</dbReference>
<dbReference type="InterPro" id="IPR012337">
    <property type="entry name" value="RNaseH-like_sf"/>
</dbReference>
<organism evidence="11 12">
    <name type="scientific">Araneus ventricosus</name>
    <name type="common">Orbweaver spider</name>
    <name type="synonym">Epeira ventricosa</name>
    <dbReference type="NCBI Taxonomy" id="182803"/>
    <lineage>
        <taxon>Eukaryota</taxon>
        <taxon>Metazoa</taxon>
        <taxon>Ecdysozoa</taxon>
        <taxon>Arthropoda</taxon>
        <taxon>Chelicerata</taxon>
        <taxon>Arachnida</taxon>
        <taxon>Araneae</taxon>
        <taxon>Araneomorphae</taxon>
        <taxon>Entelegynae</taxon>
        <taxon>Araneoidea</taxon>
        <taxon>Araneidae</taxon>
        <taxon>Araneus</taxon>
    </lineage>
</organism>
<feature type="domain" description="Reverse transcriptase" evidence="8">
    <location>
        <begin position="315"/>
        <end position="451"/>
    </location>
</feature>
<dbReference type="GO" id="GO:0004519">
    <property type="term" value="F:endonuclease activity"/>
    <property type="evidence" value="ECO:0007669"/>
    <property type="project" value="UniProtKB-KW"/>
</dbReference>
<dbReference type="GO" id="GO:0042575">
    <property type="term" value="C:DNA polymerase complex"/>
    <property type="evidence" value="ECO:0007669"/>
    <property type="project" value="UniProtKB-ARBA"/>
</dbReference>
<dbReference type="FunFam" id="3.30.70.270:FF:000003">
    <property type="entry name" value="Transposon Ty3-G Gag-Pol polyprotein"/>
    <property type="match status" value="1"/>
</dbReference>
<dbReference type="Pfam" id="PF22938">
    <property type="entry name" value="Integrase_p58_C"/>
    <property type="match status" value="1"/>
</dbReference>
<keyword evidence="7" id="KW-0695">RNA-directed DNA polymerase</keyword>
<dbReference type="InterPro" id="IPR054465">
    <property type="entry name" value="Integrase_p58-like_C"/>
</dbReference>
<dbReference type="CDD" id="cd01647">
    <property type="entry name" value="RT_LTR"/>
    <property type="match status" value="1"/>
</dbReference>
<dbReference type="Gene3D" id="3.30.70.270">
    <property type="match status" value="2"/>
</dbReference>
<dbReference type="SUPFAM" id="SSF53098">
    <property type="entry name" value="Ribonuclease H-like"/>
    <property type="match status" value="1"/>
</dbReference>
<evidence type="ECO:0000313" key="11">
    <source>
        <dbReference type="EMBL" id="GBL87930.1"/>
    </source>
</evidence>
<dbReference type="EMBL" id="BGPR01000056">
    <property type="protein sequence ID" value="GBL87930.1"/>
    <property type="molecule type" value="Genomic_DNA"/>
</dbReference>
<dbReference type="InterPro" id="IPR036397">
    <property type="entry name" value="RNaseH_sf"/>
</dbReference>
<evidence type="ECO:0000256" key="5">
    <source>
        <dbReference type="ARBA" id="ARBA00022759"/>
    </source>
</evidence>
<feature type="domain" description="Reverse transcriptase RNase H-like" evidence="9">
    <location>
        <begin position="543"/>
        <end position="645"/>
    </location>
</feature>
<protein>
    <recommendedName>
        <fullName evidence="1">RNA-directed DNA polymerase</fullName>
        <ecNumber evidence="1">2.7.7.49</ecNumber>
    </recommendedName>
</protein>
<dbReference type="GO" id="GO:0003964">
    <property type="term" value="F:RNA-directed DNA polymerase activity"/>
    <property type="evidence" value="ECO:0007669"/>
    <property type="project" value="UniProtKB-KW"/>
</dbReference>
<dbReference type="PANTHER" id="PTHR37984:SF5">
    <property type="entry name" value="PROTEIN NYNRIN-LIKE"/>
    <property type="match status" value="1"/>
</dbReference>
<dbReference type="FunFam" id="3.10.20.370:FF:000001">
    <property type="entry name" value="Retrovirus-related Pol polyprotein from transposon 17.6-like protein"/>
    <property type="match status" value="1"/>
</dbReference>
<dbReference type="Gene3D" id="3.30.420.10">
    <property type="entry name" value="Ribonuclease H-like superfamily/Ribonuclease H"/>
    <property type="match status" value="1"/>
</dbReference>
<evidence type="ECO:0000256" key="3">
    <source>
        <dbReference type="ARBA" id="ARBA00022695"/>
    </source>
</evidence>
<keyword evidence="2" id="KW-0808">Transferase</keyword>
<dbReference type="InterPro" id="IPR050951">
    <property type="entry name" value="Retrovirus_Pol_polyprotein"/>
</dbReference>
<accession>A0A4Y2B6U3</accession>
<dbReference type="InterPro" id="IPR041373">
    <property type="entry name" value="RT_RNaseH"/>
</dbReference>
<dbReference type="InterPro" id="IPR043128">
    <property type="entry name" value="Rev_trsase/Diguanyl_cyclase"/>
</dbReference>
<evidence type="ECO:0000256" key="6">
    <source>
        <dbReference type="ARBA" id="ARBA00022801"/>
    </source>
</evidence>
<evidence type="ECO:0000313" key="12">
    <source>
        <dbReference type="Proteomes" id="UP000499080"/>
    </source>
</evidence>
<evidence type="ECO:0000259" key="8">
    <source>
        <dbReference type="Pfam" id="PF00078"/>
    </source>
</evidence>
<dbReference type="Pfam" id="PF00078">
    <property type="entry name" value="RVT_1"/>
    <property type="match status" value="1"/>
</dbReference>
<keyword evidence="6" id="KW-0378">Hydrolase</keyword>
<dbReference type="InterPro" id="IPR043502">
    <property type="entry name" value="DNA/RNA_pol_sf"/>
</dbReference>
<reference evidence="11 12" key="1">
    <citation type="journal article" date="2019" name="Sci. Rep.">
        <title>Orb-weaving spider Araneus ventricosus genome elucidates the spidroin gene catalogue.</title>
        <authorList>
            <person name="Kono N."/>
            <person name="Nakamura H."/>
            <person name="Ohtoshi R."/>
            <person name="Moran D.A.P."/>
            <person name="Shinohara A."/>
            <person name="Yoshida Y."/>
            <person name="Fujiwara M."/>
            <person name="Mori M."/>
            <person name="Tomita M."/>
            <person name="Arakawa K."/>
        </authorList>
    </citation>
    <scope>NUCLEOTIDE SEQUENCE [LARGE SCALE GENOMIC DNA]</scope>
</reference>
<evidence type="ECO:0000259" key="10">
    <source>
        <dbReference type="Pfam" id="PF22938"/>
    </source>
</evidence>
<comment type="caution">
    <text evidence="11">The sequence shown here is derived from an EMBL/GenBank/DDBJ whole genome shotgun (WGS) entry which is preliminary data.</text>
</comment>
<dbReference type="SUPFAM" id="SSF56672">
    <property type="entry name" value="DNA/RNA polymerases"/>
    <property type="match status" value="1"/>
</dbReference>
<evidence type="ECO:0000256" key="1">
    <source>
        <dbReference type="ARBA" id="ARBA00012493"/>
    </source>
</evidence>
<evidence type="ECO:0000256" key="2">
    <source>
        <dbReference type="ARBA" id="ARBA00022679"/>
    </source>
</evidence>
<gene>
    <name evidence="11" type="primary">pol_2037</name>
    <name evidence="11" type="ORF">AVEN_192091_1</name>
</gene>
<dbReference type="FunFam" id="3.30.70.270:FF:000020">
    <property type="entry name" value="Transposon Tf2-6 polyprotein-like Protein"/>
    <property type="match status" value="1"/>
</dbReference>
<dbReference type="EC" id="2.7.7.49" evidence="1"/>
<name>A0A4Y2B6U3_ARAVE</name>
<evidence type="ECO:0000259" key="9">
    <source>
        <dbReference type="Pfam" id="PF17917"/>
    </source>
</evidence>
<evidence type="ECO:0000256" key="7">
    <source>
        <dbReference type="ARBA" id="ARBA00022918"/>
    </source>
</evidence>